<dbReference type="Proteomes" id="UP000252792">
    <property type="component" value="Unassembled WGS sequence"/>
</dbReference>
<evidence type="ECO:0000313" key="3">
    <source>
        <dbReference type="Proteomes" id="UP000252792"/>
    </source>
</evidence>
<evidence type="ECO:0000259" key="1">
    <source>
        <dbReference type="Pfam" id="PF08768"/>
    </source>
</evidence>
<dbReference type="InterPro" id="IPR012674">
    <property type="entry name" value="Calycin"/>
</dbReference>
<name>A0A366JBG1_9GAMM</name>
<gene>
    <name evidence="2" type="ORF">DFP80_106214</name>
</gene>
<evidence type="ECO:0000313" key="2">
    <source>
        <dbReference type="EMBL" id="RBP83565.1"/>
    </source>
</evidence>
<dbReference type="RefSeq" id="WP_113916536.1">
    <property type="nucleotide sequence ID" value="NZ_QNSE01000006.1"/>
</dbReference>
<feature type="domain" description="THAP4-like heme-binding" evidence="1">
    <location>
        <begin position="6"/>
        <end position="110"/>
    </location>
</feature>
<dbReference type="EMBL" id="QNSE01000006">
    <property type="protein sequence ID" value="RBP83565.1"/>
    <property type="molecule type" value="Genomic_DNA"/>
</dbReference>
<comment type="caution">
    <text evidence="2">The sequence shown here is derived from an EMBL/GenBank/DDBJ whole genome shotgun (WGS) entry which is preliminary data.</text>
</comment>
<reference evidence="2 3" key="1">
    <citation type="submission" date="2018-06" db="EMBL/GenBank/DDBJ databases">
        <title>Genomic Encyclopedia of Type Strains, Phase III (KMG-III): the genomes of soil and plant-associated and newly described type strains.</title>
        <authorList>
            <person name="Whitman W."/>
        </authorList>
    </citation>
    <scope>NUCLEOTIDE SEQUENCE [LARGE SCALE GENOMIC DNA]</scope>
    <source>
        <strain evidence="2 3">CECT 7377</strain>
    </source>
</reference>
<proteinExistence type="predicted"/>
<dbReference type="AlphaFoldDB" id="A0A366JBG1"/>
<dbReference type="Gene3D" id="2.40.128.20">
    <property type="match status" value="1"/>
</dbReference>
<organism evidence="2 3">
    <name type="scientific">Marinomonas rhizomae</name>
    <dbReference type="NCBI Taxonomy" id="491948"/>
    <lineage>
        <taxon>Bacteria</taxon>
        <taxon>Pseudomonadati</taxon>
        <taxon>Pseudomonadota</taxon>
        <taxon>Gammaproteobacteria</taxon>
        <taxon>Oceanospirillales</taxon>
        <taxon>Oceanospirillaceae</taxon>
        <taxon>Marinomonas</taxon>
    </lineage>
</organism>
<dbReference type="InterPro" id="IPR014878">
    <property type="entry name" value="THAP4-like_heme-bd"/>
</dbReference>
<protein>
    <recommendedName>
        <fullName evidence="1">THAP4-like heme-binding domain-containing protein</fullName>
    </recommendedName>
</protein>
<accession>A0A366JBG1</accession>
<dbReference type="SUPFAM" id="SSF50814">
    <property type="entry name" value="Lipocalins"/>
    <property type="match status" value="1"/>
</dbReference>
<dbReference type="OrthoDB" id="9784808at2"/>
<sequence length="237" mass="26470">MNDLSNLGPLADLVGVWYGNEGKDVFPTPPNSGPEIKSSYVETMTFSPIAPVQNGPQTLYGVRYLTELIGDAFIQQQHQETGYLLWNPENKELIKTFAIPRGEVLMASGGLYFPLEPGPVIPPTFLETEAGKMVNTSYQATSNNTTNFIMYLSASAGSKNYGILNTPYLDQYFDINSFAQIIEINTIEQQQPNVYDPSKTIIVKRKQLCYFEASGLKYGSNLPEEFHTDSNTLWKQV</sequence>
<dbReference type="Pfam" id="PF08768">
    <property type="entry name" value="THAP4_heme-bd"/>
    <property type="match status" value="1"/>
</dbReference>
<keyword evidence="3" id="KW-1185">Reference proteome</keyword>